<accession>A0AAD7WBW4</accession>
<comment type="caution">
    <text evidence="1">The sequence shown here is derived from an EMBL/GenBank/DDBJ whole genome shotgun (WGS) entry which is preliminary data.</text>
</comment>
<dbReference type="AlphaFoldDB" id="A0AAD7WBW4"/>
<organism evidence="1 2">
    <name type="scientific">Aldrovandia affinis</name>
    <dbReference type="NCBI Taxonomy" id="143900"/>
    <lineage>
        <taxon>Eukaryota</taxon>
        <taxon>Metazoa</taxon>
        <taxon>Chordata</taxon>
        <taxon>Craniata</taxon>
        <taxon>Vertebrata</taxon>
        <taxon>Euteleostomi</taxon>
        <taxon>Actinopterygii</taxon>
        <taxon>Neopterygii</taxon>
        <taxon>Teleostei</taxon>
        <taxon>Notacanthiformes</taxon>
        <taxon>Halosauridae</taxon>
        <taxon>Aldrovandia</taxon>
    </lineage>
</organism>
<protein>
    <submittedName>
        <fullName evidence="1">Uncharacterized protein</fullName>
    </submittedName>
</protein>
<dbReference type="EMBL" id="JAINUG010000163">
    <property type="protein sequence ID" value="KAJ8391018.1"/>
    <property type="molecule type" value="Genomic_DNA"/>
</dbReference>
<gene>
    <name evidence="1" type="ORF">AAFF_G00097960</name>
</gene>
<dbReference type="Proteomes" id="UP001221898">
    <property type="component" value="Unassembled WGS sequence"/>
</dbReference>
<proteinExistence type="predicted"/>
<sequence length="152" mass="17251">MRGDIFLLQEVHLRDEEDAAAFTLVEWWEAANCWQYAVAARQRDRAGVAKWTASLAFGICISPRTLQPREPVDWAIYEGTKERLRGLLEARAKVLAFQARLHDLEEGERPTAYFFKAFRACRGVFLLLETHPPPGHVGLGRGMQSAFGRGQH</sequence>
<keyword evidence="2" id="KW-1185">Reference proteome</keyword>
<evidence type="ECO:0000313" key="2">
    <source>
        <dbReference type="Proteomes" id="UP001221898"/>
    </source>
</evidence>
<name>A0AAD7WBW4_9TELE</name>
<reference evidence="1" key="1">
    <citation type="journal article" date="2023" name="Science">
        <title>Genome structures resolve the early diversification of teleost fishes.</title>
        <authorList>
            <person name="Parey E."/>
            <person name="Louis A."/>
            <person name="Montfort J."/>
            <person name="Bouchez O."/>
            <person name="Roques C."/>
            <person name="Iampietro C."/>
            <person name="Lluch J."/>
            <person name="Castinel A."/>
            <person name="Donnadieu C."/>
            <person name="Desvignes T."/>
            <person name="Floi Bucao C."/>
            <person name="Jouanno E."/>
            <person name="Wen M."/>
            <person name="Mejri S."/>
            <person name="Dirks R."/>
            <person name="Jansen H."/>
            <person name="Henkel C."/>
            <person name="Chen W.J."/>
            <person name="Zahm M."/>
            <person name="Cabau C."/>
            <person name="Klopp C."/>
            <person name="Thompson A.W."/>
            <person name="Robinson-Rechavi M."/>
            <person name="Braasch I."/>
            <person name="Lecointre G."/>
            <person name="Bobe J."/>
            <person name="Postlethwait J.H."/>
            <person name="Berthelot C."/>
            <person name="Roest Crollius H."/>
            <person name="Guiguen Y."/>
        </authorList>
    </citation>
    <scope>NUCLEOTIDE SEQUENCE</scope>
    <source>
        <strain evidence="1">NC1722</strain>
    </source>
</reference>
<evidence type="ECO:0000313" key="1">
    <source>
        <dbReference type="EMBL" id="KAJ8391018.1"/>
    </source>
</evidence>